<keyword evidence="5 6" id="KW-0472">Membrane</keyword>
<organism evidence="7 8">
    <name type="scientific">Paenibacillus campinasensis</name>
    <dbReference type="NCBI Taxonomy" id="66347"/>
    <lineage>
        <taxon>Bacteria</taxon>
        <taxon>Bacillati</taxon>
        <taxon>Bacillota</taxon>
        <taxon>Bacilli</taxon>
        <taxon>Bacillales</taxon>
        <taxon>Paenibacillaceae</taxon>
        <taxon>Paenibacillus</taxon>
    </lineage>
</organism>
<sequence length="194" mass="21530">MSLLSFLTYCVIATFTPGPTNIAILSIAHRVRIKEAFRYMFGATAAFGMLLAVSALFNQVMVAALPKIIVVMQIIGSLYMLYLAYQVSTMKLSGDADTQAATFKSGYMMQFVNPKIWLFTTTVIPGYVMPYYHSAAALSLFVVVITVIGFMAFMTWALFGMVFKQFLQRHQKATNIVLALLLVYSAIEVSGLLR</sequence>
<evidence type="ECO:0000313" key="8">
    <source>
        <dbReference type="Proteomes" id="UP000215596"/>
    </source>
</evidence>
<evidence type="ECO:0000313" key="7">
    <source>
        <dbReference type="EMBL" id="PAD78487.1"/>
    </source>
</evidence>
<dbReference type="Pfam" id="PF01810">
    <property type="entry name" value="LysE"/>
    <property type="match status" value="1"/>
</dbReference>
<evidence type="ECO:0000256" key="1">
    <source>
        <dbReference type="ARBA" id="ARBA00004651"/>
    </source>
</evidence>
<keyword evidence="3 6" id="KW-0812">Transmembrane</keyword>
<proteinExistence type="predicted"/>
<keyword evidence="4 6" id="KW-1133">Transmembrane helix</keyword>
<dbReference type="GO" id="GO:0015171">
    <property type="term" value="F:amino acid transmembrane transporter activity"/>
    <property type="evidence" value="ECO:0007669"/>
    <property type="project" value="TreeGrafter"/>
</dbReference>
<protein>
    <submittedName>
        <fullName evidence="7">Lysine transporter LysE</fullName>
    </submittedName>
</protein>
<dbReference type="OrthoDB" id="198428at2"/>
<gene>
    <name evidence="7" type="ORF">CHH67_06925</name>
</gene>
<feature type="transmembrane region" description="Helical" evidence="6">
    <location>
        <begin position="116"/>
        <end position="132"/>
    </location>
</feature>
<dbReference type="PANTHER" id="PTHR30086:SF20">
    <property type="entry name" value="ARGININE EXPORTER PROTEIN ARGO-RELATED"/>
    <property type="match status" value="1"/>
</dbReference>
<comment type="caution">
    <text evidence="7">The sequence shown here is derived from an EMBL/GenBank/DDBJ whole genome shotgun (WGS) entry which is preliminary data.</text>
</comment>
<name>A0A268EZD4_9BACL</name>
<feature type="transmembrane region" description="Helical" evidence="6">
    <location>
        <begin position="6"/>
        <end position="27"/>
    </location>
</feature>
<evidence type="ECO:0000256" key="2">
    <source>
        <dbReference type="ARBA" id="ARBA00022475"/>
    </source>
</evidence>
<feature type="transmembrane region" description="Helical" evidence="6">
    <location>
        <begin position="175"/>
        <end position="193"/>
    </location>
</feature>
<dbReference type="PANTHER" id="PTHR30086">
    <property type="entry name" value="ARGININE EXPORTER PROTEIN ARGO"/>
    <property type="match status" value="1"/>
</dbReference>
<dbReference type="GO" id="GO:0005886">
    <property type="term" value="C:plasma membrane"/>
    <property type="evidence" value="ECO:0007669"/>
    <property type="project" value="UniProtKB-SubCell"/>
</dbReference>
<accession>A0A268EZD4</accession>
<evidence type="ECO:0000256" key="6">
    <source>
        <dbReference type="SAM" id="Phobius"/>
    </source>
</evidence>
<dbReference type="RefSeq" id="WP_095264351.1">
    <property type="nucleotide sequence ID" value="NZ_NPBY01000021.1"/>
</dbReference>
<reference evidence="7 8" key="1">
    <citation type="submission" date="2017-07" db="EMBL/GenBank/DDBJ databases">
        <title>Isolation and whole genome analysis of endospore-forming bacteria from heroin.</title>
        <authorList>
            <person name="Kalinowski J."/>
            <person name="Ahrens B."/>
            <person name="Al-Dilaimi A."/>
            <person name="Winkler A."/>
            <person name="Wibberg D."/>
            <person name="Schleenbecker U."/>
            <person name="Ruckert C."/>
            <person name="Wolfel R."/>
            <person name="Grass G."/>
        </authorList>
    </citation>
    <scope>NUCLEOTIDE SEQUENCE [LARGE SCALE GENOMIC DNA]</scope>
    <source>
        <strain evidence="7 8">7537-G1</strain>
    </source>
</reference>
<dbReference type="GO" id="GO:0033228">
    <property type="term" value="P:cysteine export across plasma membrane"/>
    <property type="evidence" value="ECO:0007669"/>
    <property type="project" value="TreeGrafter"/>
</dbReference>
<comment type="subcellular location">
    <subcellularLocation>
        <location evidence="1">Cell membrane</location>
        <topology evidence="1">Multi-pass membrane protein</topology>
    </subcellularLocation>
</comment>
<evidence type="ECO:0000256" key="3">
    <source>
        <dbReference type="ARBA" id="ARBA00022692"/>
    </source>
</evidence>
<feature type="transmembrane region" description="Helical" evidence="6">
    <location>
        <begin position="39"/>
        <end position="57"/>
    </location>
</feature>
<feature type="transmembrane region" description="Helical" evidence="6">
    <location>
        <begin position="63"/>
        <end position="85"/>
    </location>
</feature>
<dbReference type="AlphaFoldDB" id="A0A268EZD4"/>
<keyword evidence="2" id="KW-1003">Cell membrane</keyword>
<dbReference type="Proteomes" id="UP000215596">
    <property type="component" value="Unassembled WGS sequence"/>
</dbReference>
<evidence type="ECO:0000256" key="5">
    <source>
        <dbReference type="ARBA" id="ARBA00023136"/>
    </source>
</evidence>
<evidence type="ECO:0000256" key="4">
    <source>
        <dbReference type="ARBA" id="ARBA00022989"/>
    </source>
</evidence>
<feature type="transmembrane region" description="Helical" evidence="6">
    <location>
        <begin position="138"/>
        <end position="163"/>
    </location>
</feature>
<dbReference type="InterPro" id="IPR001123">
    <property type="entry name" value="LeuE-type"/>
</dbReference>
<dbReference type="EMBL" id="NPBY01000021">
    <property type="protein sequence ID" value="PAD78487.1"/>
    <property type="molecule type" value="Genomic_DNA"/>
</dbReference>